<organism evidence="3 4">
    <name type="scientific">Dactylococcopsis salina (strain PCC 8305)</name>
    <name type="common">Myxobactron salinum</name>
    <dbReference type="NCBI Taxonomy" id="13035"/>
    <lineage>
        <taxon>Bacteria</taxon>
        <taxon>Bacillati</taxon>
        <taxon>Cyanobacteriota</taxon>
        <taxon>Cyanophyceae</taxon>
        <taxon>Nodosilineales</taxon>
        <taxon>Cymatolegaceae</taxon>
        <taxon>Dactylococcopsis</taxon>
    </lineage>
</organism>
<dbReference type="InterPro" id="IPR010819">
    <property type="entry name" value="AGE/CE"/>
</dbReference>
<dbReference type="FunFam" id="1.50.10.10:FF:000021">
    <property type="entry name" value="N-acylglucosamine 2-epimerase"/>
    <property type="match status" value="1"/>
</dbReference>
<dbReference type="EMBL" id="CP003944">
    <property type="protein sequence ID" value="AFZ50617.1"/>
    <property type="molecule type" value="Genomic_DNA"/>
</dbReference>
<dbReference type="Gene3D" id="1.50.10.10">
    <property type="match status" value="1"/>
</dbReference>
<dbReference type="eggNOG" id="COG2942">
    <property type="taxonomic scope" value="Bacteria"/>
</dbReference>
<dbReference type="SUPFAM" id="SSF48208">
    <property type="entry name" value="Six-hairpin glycosidases"/>
    <property type="match status" value="1"/>
</dbReference>
<dbReference type="Proteomes" id="UP000010482">
    <property type="component" value="Chromosome"/>
</dbReference>
<dbReference type="GO" id="GO:0016853">
    <property type="term" value="F:isomerase activity"/>
    <property type="evidence" value="ECO:0007669"/>
    <property type="project" value="UniProtKB-KW"/>
</dbReference>
<dbReference type="GO" id="GO:0005975">
    <property type="term" value="P:carbohydrate metabolic process"/>
    <property type="evidence" value="ECO:0007669"/>
    <property type="project" value="InterPro"/>
</dbReference>
<dbReference type="Pfam" id="PF07221">
    <property type="entry name" value="GlcNAc_2-epim"/>
    <property type="match status" value="1"/>
</dbReference>
<dbReference type="KEGG" id="dsl:Dacsa_1969"/>
<dbReference type="PANTHER" id="PTHR15108">
    <property type="entry name" value="N-ACYLGLUCOSAMINE-2-EPIMERASE"/>
    <property type="match status" value="1"/>
</dbReference>
<reference evidence="3" key="1">
    <citation type="submission" date="2012-04" db="EMBL/GenBank/DDBJ databases">
        <title>Finished genome of Dactylococcopsis salina PCC 8305.</title>
        <authorList>
            <consortium name="US DOE Joint Genome Institute"/>
            <person name="Gugger M."/>
            <person name="Coursin T."/>
            <person name="Rippka R."/>
            <person name="Tandeau De Marsac N."/>
            <person name="Huntemann M."/>
            <person name="Wei C.-L."/>
            <person name="Han J."/>
            <person name="Detter J.C."/>
            <person name="Han C."/>
            <person name="Tapia R."/>
            <person name="Daligault H."/>
            <person name="Chen A."/>
            <person name="Krypides N."/>
            <person name="Mavromatis K."/>
            <person name="Markowitz V."/>
            <person name="Szeto E."/>
            <person name="Ivanova N."/>
            <person name="Ovchinnikova G."/>
            <person name="Pagani I."/>
            <person name="Pati A."/>
            <person name="Goodwin L."/>
            <person name="Peters L."/>
            <person name="Pitluck S."/>
            <person name="Woyke T."/>
            <person name="Kerfeld C."/>
        </authorList>
    </citation>
    <scope>NUCLEOTIDE SEQUENCE [LARGE SCALE GENOMIC DNA]</scope>
    <source>
        <strain evidence="3">PCC 8305</strain>
    </source>
</reference>
<proteinExistence type="inferred from homology"/>
<evidence type="ECO:0000313" key="3">
    <source>
        <dbReference type="EMBL" id="AFZ50617.1"/>
    </source>
</evidence>
<evidence type="ECO:0000256" key="2">
    <source>
        <dbReference type="ARBA" id="ARBA00023235"/>
    </source>
</evidence>
<keyword evidence="4" id="KW-1185">Reference proteome</keyword>
<dbReference type="PATRIC" id="fig|13035.3.peg.2238"/>
<dbReference type="STRING" id="13035.Dacsa_1969"/>
<dbReference type="AlphaFoldDB" id="K9YVS0"/>
<sequence>MKFPDRASQSVIKNYRQKYEQELLENVIPFWEKHSPDVKNGGYFNCLDQDGKIYDRTKHIWLQGRQVWIFSKFYREIEQKSNWLKIAQLGADFLQNHAIRDDRRVYFSLTAEGKPVYLQRKIFSECFYIMALAAFSRASEQPKLLQEAKRELEKVWEFAEDFTKVGRENYSGETPRQSLAVPMILLNLIEEVAGEETNNYQREIEDCIRRLYLHIHPENQTVYETVTPEGNLIESSEGRLLNPGHAIEAGWFLQHWAQKFGRKDWEKSAIEMIRWSFQRGWDQKYGGIYYFLDADGYSPTPLEWFMKLWWVHCEAIYGNLLNFSLTRAETDWKAFVEVDAYSFQHFPDPDYGEWFGYLDRTGEVSHRFKGGPYKGCFHVARSLWLSCQILQKLEKSSLKPKSGFTPAQILA</sequence>
<comment type="similarity">
    <text evidence="1">Belongs to the N-acylglucosamine 2-epimerase family.</text>
</comment>
<evidence type="ECO:0000313" key="4">
    <source>
        <dbReference type="Proteomes" id="UP000010482"/>
    </source>
</evidence>
<protein>
    <submittedName>
        <fullName evidence="3">N-acyl-D-glucosamine 2-epimerase</fullName>
    </submittedName>
</protein>
<name>K9YVS0_DACS8</name>
<dbReference type="OrthoDB" id="5141876at2"/>
<dbReference type="RefSeq" id="WP_015229613.1">
    <property type="nucleotide sequence ID" value="NC_019780.1"/>
</dbReference>
<keyword evidence="2" id="KW-0413">Isomerase</keyword>
<dbReference type="InterPro" id="IPR012341">
    <property type="entry name" value="6hp_glycosidase-like_sf"/>
</dbReference>
<evidence type="ECO:0000256" key="1">
    <source>
        <dbReference type="ARBA" id="ARBA00008558"/>
    </source>
</evidence>
<accession>K9YVS0</accession>
<dbReference type="InterPro" id="IPR008928">
    <property type="entry name" value="6-hairpin_glycosidase_sf"/>
</dbReference>
<gene>
    <name evidence="3" type="ORF">Dacsa_1969</name>
</gene>
<dbReference type="HOGENOM" id="CLU_046651_0_1_3"/>